<name>A0ABW2NPQ2_9BACL</name>
<gene>
    <name evidence="2" type="ORF">ACFQPF_12320</name>
</gene>
<organism evidence="2 3">
    <name type="scientific">Fictibacillus iocasae</name>
    <dbReference type="NCBI Taxonomy" id="2715437"/>
    <lineage>
        <taxon>Bacteria</taxon>
        <taxon>Bacillati</taxon>
        <taxon>Bacillota</taxon>
        <taxon>Bacilli</taxon>
        <taxon>Bacillales</taxon>
        <taxon>Fictibacillaceae</taxon>
        <taxon>Fictibacillus</taxon>
    </lineage>
</organism>
<dbReference type="InterPro" id="IPR014710">
    <property type="entry name" value="RmlC-like_jellyroll"/>
</dbReference>
<dbReference type="SMART" id="SM00835">
    <property type="entry name" value="Cupin_1"/>
    <property type="match status" value="1"/>
</dbReference>
<dbReference type="EMBL" id="JBHTCP010000041">
    <property type="protein sequence ID" value="MFC7372456.1"/>
    <property type="molecule type" value="Genomic_DNA"/>
</dbReference>
<evidence type="ECO:0000259" key="1">
    <source>
        <dbReference type="SMART" id="SM00835"/>
    </source>
</evidence>
<dbReference type="RefSeq" id="WP_379750038.1">
    <property type="nucleotide sequence ID" value="NZ_JBHTCP010000041.1"/>
</dbReference>
<dbReference type="InterPro" id="IPR011051">
    <property type="entry name" value="RmlC_Cupin_sf"/>
</dbReference>
<feature type="domain" description="Cupin type-1" evidence="1">
    <location>
        <begin position="10"/>
        <end position="154"/>
    </location>
</feature>
<dbReference type="CDD" id="cd20306">
    <property type="entry name" value="cupin_OxDC-like"/>
    <property type="match status" value="1"/>
</dbReference>
<dbReference type="Pfam" id="PF00190">
    <property type="entry name" value="Cupin_1"/>
    <property type="match status" value="1"/>
</dbReference>
<protein>
    <submittedName>
        <fullName evidence="2">Cupin domain-containing protein</fullName>
    </submittedName>
</protein>
<dbReference type="Gene3D" id="2.60.120.10">
    <property type="entry name" value="Jelly Rolls"/>
    <property type="match status" value="1"/>
</dbReference>
<evidence type="ECO:0000313" key="3">
    <source>
        <dbReference type="Proteomes" id="UP001596549"/>
    </source>
</evidence>
<dbReference type="InterPro" id="IPR006045">
    <property type="entry name" value="Cupin_1"/>
</dbReference>
<keyword evidence="3" id="KW-1185">Reference proteome</keyword>
<comment type="caution">
    <text evidence="2">The sequence shown here is derived from an EMBL/GenBank/DDBJ whole genome shotgun (WGS) entry which is preliminary data.</text>
</comment>
<sequence length="191" mass="21879">MDNRSHSVQYTFDVNTSPLFVKDNENYINIAGVKQLNSLENLSLLDIFMSKNNVVEPHYHQNAAELVYVISGSVLVAILNPHTKQLLQFQVTPGQIANIPQGWWHYEIALQDHTHLLAIFNASTPEVVLGSDILAFTPANVMAHTYCLDQNQWQQAIAPIKPSTYIGPYTNCSRYHQYVPQTHYTQQYWQY</sequence>
<dbReference type="Proteomes" id="UP001596549">
    <property type="component" value="Unassembled WGS sequence"/>
</dbReference>
<dbReference type="PANTHER" id="PTHR31238">
    <property type="entry name" value="GERMIN-LIKE PROTEIN SUBFAMILY 3 MEMBER 3"/>
    <property type="match status" value="1"/>
</dbReference>
<dbReference type="SUPFAM" id="SSF51182">
    <property type="entry name" value="RmlC-like cupins"/>
    <property type="match status" value="1"/>
</dbReference>
<reference evidence="3" key="1">
    <citation type="journal article" date="2019" name="Int. J. Syst. Evol. Microbiol.">
        <title>The Global Catalogue of Microorganisms (GCM) 10K type strain sequencing project: providing services to taxonomists for standard genome sequencing and annotation.</title>
        <authorList>
            <consortium name="The Broad Institute Genomics Platform"/>
            <consortium name="The Broad Institute Genome Sequencing Center for Infectious Disease"/>
            <person name="Wu L."/>
            <person name="Ma J."/>
        </authorList>
    </citation>
    <scope>NUCLEOTIDE SEQUENCE [LARGE SCALE GENOMIC DNA]</scope>
    <source>
        <strain evidence="3">NBRC 106396</strain>
    </source>
</reference>
<accession>A0ABW2NPQ2</accession>
<proteinExistence type="predicted"/>
<evidence type="ECO:0000313" key="2">
    <source>
        <dbReference type="EMBL" id="MFC7372456.1"/>
    </source>
</evidence>